<proteinExistence type="predicted"/>
<keyword evidence="5" id="KW-1185">Reference proteome</keyword>
<feature type="region of interest" description="Disordered" evidence="1">
    <location>
        <begin position="29"/>
        <end position="50"/>
    </location>
</feature>
<dbReference type="PANTHER" id="PTHR34154">
    <property type="entry name" value="ALKALI-SENSITIVE LINKAGE PROTEIN 1"/>
    <property type="match status" value="1"/>
</dbReference>
<dbReference type="Pfam" id="PF11790">
    <property type="entry name" value="Glyco_hydro_cc"/>
    <property type="match status" value="1"/>
</dbReference>
<accession>A0AAN8I4F2</accession>
<dbReference type="SUPFAM" id="SSF51445">
    <property type="entry name" value="(Trans)glycosidases"/>
    <property type="match status" value="1"/>
</dbReference>
<feature type="domain" description="Asl1-like glycosyl hydrolase catalytic" evidence="3">
    <location>
        <begin position="222"/>
        <end position="439"/>
    </location>
</feature>
<dbReference type="EMBL" id="JAKLMC020000031">
    <property type="protein sequence ID" value="KAK5949850.1"/>
    <property type="molecule type" value="Genomic_DNA"/>
</dbReference>
<protein>
    <recommendedName>
        <fullName evidence="3">Asl1-like glycosyl hydrolase catalytic domain-containing protein</fullName>
    </recommendedName>
</protein>
<dbReference type="GO" id="GO:0009277">
    <property type="term" value="C:fungal-type cell wall"/>
    <property type="evidence" value="ECO:0007669"/>
    <property type="project" value="TreeGrafter"/>
</dbReference>
<feature type="compositionally biased region" description="Low complexity" evidence="1">
    <location>
        <begin position="149"/>
        <end position="179"/>
    </location>
</feature>
<organism evidence="4 5">
    <name type="scientific">Knufia fluminis</name>
    <dbReference type="NCBI Taxonomy" id="191047"/>
    <lineage>
        <taxon>Eukaryota</taxon>
        <taxon>Fungi</taxon>
        <taxon>Dikarya</taxon>
        <taxon>Ascomycota</taxon>
        <taxon>Pezizomycotina</taxon>
        <taxon>Eurotiomycetes</taxon>
        <taxon>Chaetothyriomycetidae</taxon>
        <taxon>Chaetothyriales</taxon>
        <taxon>Trichomeriaceae</taxon>
        <taxon>Knufia</taxon>
    </lineage>
</organism>
<name>A0AAN8I4F2_9EURO</name>
<evidence type="ECO:0000313" key="5">
    <source>
        <dbReference type="Proteomes" id="UP001316803"/>
    </source>
</evidence>
<keyword evidence="2" id="KW-0732">Signal</keyword>
<reference evidence="4 5" key="1">
    <citation type="submission" date="2022-12" db="EMBL/GenBank/DDBJ databases">
        <title>Genomic features and morphological characterization of a novel Knufia sp. strain isolated from spacecraft assembly facility.</title>
        <authorList>
            <person name="Teixeira M."/>
            <person name="Chander A.M."/>
            <person name="Stajich J.E."/>
            <person name="Venkateswaran K."/>
        </authorList>
    </citation>
    <scope>NUCLEOTIDE SEQUENCE [LARGE SCALE GENOMIC DNA]</scope>
    <source>
        <strain evidence="4 5">FJI-L2-BK-P2</strain>
    </source>
</reference>
<sequence length="443" mass="45255">MQSKTLALFALSASAALATPFHKRADFQHHSRHQGTGYGTGNAGVRPTGTGRPFPAGNDTEGVYAPTGDYSILPVSNTFGNVATDSSCESTSTATETSTNFVTVTASAADIAETKVIEGNSVSAGAFYGQSRTRGGNWGESSAPAATGSYSMPSSVVSSAATDSFSMPSSDAPSASNPSTTFATMTSASKSSGASASVSASASASASAVAPPTGSSGGKRGISFNDASLVSAFGSAVSWSYNWGATAPGTIGNGVEFVPMMWGRNDVDSFASKVGSATHVLSFNEPDLAEQAGIDAQTAADLHKQGMADLVGKVQIGSPAVTNGANGMGVDWLDAFFTACGKDCPVDFVAYHWYATADSIDYFEKHTQDVIDVANKYGISKVWLTEFKPEGSADAQAAFMKQAVPFLDGKAEVERYAAFMASEGTMLTGGKLNSLGSAYAGTA</sequence>
<dbReference type="PANTHER" id="PTHR34154:SF10">
    <property type="entry name" value="ASL1-LIKE GLYCOSYL HYDROLASE CATALYTIC DOMAIN-CONTAINING PROTEIN"/>
    <property type="match status" value="1"/>
</dbReference>
<dbReference type="InterPro" id="IPR024655">
    <property type="entry name" value="Asl1_glyco_hydro_catalytic"/>
</dbReference>
<dbReference type="AlphaFoldDB" id="A0AAN8I4F2"/>
<gene>
    <name evidence="4" type="ORF">OHC33_009035</name>
</gene>
<dbReference type="InterPro" id="IPR053183">
    <property type="entry name" value="ASL1"/>
</dbReference>
<feature type="region of interest" description="Disordered" evidence="1">
    <location>
        <begin position="130"/>
        <end position="185"/>
    </location>
</feature>
<dbReference type="Gene3D" id="3.20.20.80">
    <property type="entry name" value="Glycosidases"/>
    <property type="match status" value="1"/>
</dbReference>
<dbReference type="GO" id="GO:0071966">
    <property type="term" value="P:fungal-type cell wall polysaccharide metabolic process"/>
    <property type="evidence" value="ECO:0007669"/>
    <property type="project" value="TreeGrafter"/>
</dbReference>
<feature type="chain" id="PRO_5042937105" description="Asl1-like glycosyl hydrolase catalytic domain-containing protein" evidence="2">
    <location>
        <begin position="19"/>
        <end position="443"/>
    </location>
</feature>
<feature type="signal peptide" evidence="2">
    <location>
        <begin position="1"/>
        <end position="18"/>
    </location>
</feature>
<evidence type="ECO:0000259" key="3">
    <source>
        <dbReference type="Pfam" id="PF11790"/>
    </source>
</evidence>
<evidence type="ECO:0000313" key="4">
    <source>
        <dbReference type="EMBL" id="KAK5949850.1"/>
    </source>
</evidence>
<dbReference type="Proteomes" id="UP001316803">
    <property type="component" value="Unassembled WGS sequence"/>
</dbReference>
<evidence type="ECO:0000256" key="2">
    <source>
        <dbReference type="SAM" id="SignalP"/>
    </source>
</evidence>
<evidence type="ECO:0000256" key="1">
    <source>
        <dbReference type="SAM" id="MobiDB-lite"/>
    </source>
</evidence>
<dbReference type="InterPro" id="IPR017853">
    <property type="entry name" value="GH"/>
</dbReference>
<comment type="caution">
    <text evidence="4">The sequence shown here is derived from an EMBL/GenBank/DDBJ whole genome shotgun (WGS) entry which is preliminary data.</text>
</comment>